<keyword evidence="3" id="KW-0520">NAD</keyword>
<dbReference type="RefSeq" id="WP_088772036.1">
    <property type="nucleotide sequence ID" value="NZ_CP022132.1"/>
</dbReference>
<sequence>MLTIVNLDIFPYKKEDFNFLKKFGNIKLYENTSKDEISTRIADANIVLTNKTSLSEEHFKSASKLKYIGVLATGFNVIDINAAKKYNITVTNIPAYSSDAVAQHTFALILHIINNISLNINFVKADSWAINNKWCLINNNWNQLSNMTIGIIGFGSIGEKVSSIAKGFGMKVIIYTRSKCNDQLTDFVTLTELLKKSDIISLHCPLTSDTKNIIGYKELSLMKKDSILINVSRGNLIDEEALFKKLNANKIKAAGLDVLAQEPPRIKNKLNTLENCFITSHIAWSSVEAMNKVLEVTESNINFFLDDKPKNIVT</sequence>
<dbReference type="InterPro" id="IPR036291">
    <property type="entry name" value="NAD(P)-bd_dom_sf"/>
</dbReference>
<evidence type="ECO:0000259" key="5">
    <source>
        <dbReference type="Pfam" id="PF00389"/>
    </source>
</evidence>
<feature type="domain" description="D-isomer specific 2-hydroxyacid dehydrogenase catalytic" evidence="5">
    <location>
        <begin position="12"/>
        <end position="313"/>
    </location>
</feature>
<dbReference type="SUPFAM" id="SSF52283">
    <property type="entry name" value="Formate/glycerate dehydrogenase catalytic domain-like"/>
    <property type="match status" value="1"/>
</dbReference>
<keyword evidence="8" id="KW-1185">Reference proteome</keyword>
<dbReference type="Gene3D" id="3.40.50.720">
    <property type="entry name" value="NAD(P)-binding Rossmann-like Domain"/>
    <property type="match status" value="2"/>
</dbReference>
<dbReference type="InterPro" id="IPR050418">
    <property type="entry name" value="D-iso_2-hydroxyacid_DH_PdxB"/>
</dbReference>
<dbReference type="Pfam" id="PF02826">
    <property type="entry name" value="2-Hacid_dh_C"/>
    <property type="match status" value="1"/>
</dbReference>
<evidence type="ECO:0000256" key="3">
    <source>
        <dbReference type="ARBA" id="ARBA00023027"/>
    </source>
</evidence>
<evidence type="ECO:0000256" key="1">
    <source>
        <dbReference type="ARBA" id="ARBA00005854"/>
    </source>
</evidence>
<evidence type="ECO:0000256" key="4">
    <source>
        <dbReference type="RuleBase" id="RU003719"/>
    </source>
</evidence>
<proteinExistence type="inferred from homology"/>
<dbReference type="Proteomes" id="UP000249910">
    <property type="component" value="Chromosome"/>
</dbReference>
<dbReference type="InterPro" id="IPR029752">
    <property type="entry name" value="D-isomer_DH_CS1"/>
</dbReference>
<organism evidence="7 8">
    <name type="scientific">Francisella halioticida</name>
    <dbReference type="NCBI Taxonomy" id="549298"/>
    <lineage>
        <taxon>Bacteria</taxon>
        <taxon>Pseudomonadati</taxon>
        <taxon>Pseudomonadota</taxon>
        <taxon>Gammaproteobacteria</taxon>
        <taxon>Thiotrichales</taxon>
        <taxon>Francisellaceae</taxon>
        <taxon>Francisella</taxon>
    </lineage>
</organism>
<evidence type="ECO:0000256" key="2">
    <source>
        <dbReference type="ARBA" id="ARBA00023002"/>
    </source>
</evidence>
<protein>
    <submittedName>
        <fullName evidence="7">Glycerate dehydrogenase</fullName>
    </submittedName>
</protein>
<evidence type="ECO:0000313" key="7">
    <source>
        <dbReference type="EMBL" id="ASG67499.1"/>
    </source>
</evidence>
<dbReference type="SUPFAM" id="SSF51735">
    <property type="entry name" value="NAD(P)-binding Rossmann-fold domains"/>
    <property type="match status" value="1"/>
</dbReference>
<dbReference type="PROSITE" id="PS00671">
    <property type="entry name" value="D_2_HYDROXYACID_DH_3"/>
    <property type="match status" value="1"/>
</dbReference>
<dbReference type="InterPro" id="IPR006139">
    <property type="entry name" value="D-isomer_2_OHA_DH_cat_dom"/>
</dbReference>
<dbReference type="PANTHER" id="PTHR43761">
    <property type="entry name" value="D-ISOMER SPECIFIC 2-HYDROXYACID DEHYDROGENASE FAMILY PROTEIN (AFU_ORTHOLOGUE AFUA_1G13630)"/>
    <property type="match status" value="1"/>
</dbReference>
<evidence type="ECO:0000259" key="6">
    <source>
        <dbReference type="Pfam" id="PF02826"/>
    </source>
</evidence>
<dbReference type="Pfam" id="PF00389">
    <property type="entry name" value="2-Hacid_dh"/>
    <property type="match status" value="1"/>
</dbReference>
<dbReference type="InterPro" id="IPR006140">
    <property type="entry name" value="D-isomer_DH_NAD-bd"/>
</dbReference>
<keyword evidence="2 4" id="KW-0560">Oxidoreductase</keyword>
<dbReference type="PROSITE" id="PS00065">
    <property type="entry name" value="D_2_HYDROXYACID_DH_1"/>
    <property type="match status" value="1"/>
</dbReference>
<name>A0ABM6LY36_9GAMM</name>
<feature type="domain" description="D-isomer specific 2-hydroxyacid dehydrogenase NAD-binding" evidence="6">
    <location>
        <begin position="107"/>
        <end position="283"/>
    </location>
</feature>
<gene>
    <name evidence="7" type="ORF">CDV26_03035</name>
</gene>
<accession>A0ABM6LY36</accession>
<dbReference type="InterPro" id="IPR029753">
    <property type="entry name" value="D-isomer_DH_CS"/>
</dbReference>
<reference evidence="7 8" key="1">
    <citation type="submission" date="2017-06" db="EMBL/GenBank/DDBJ databases">
        <title>Complete genome of Francisella halioticida.</title>
        <authorList>
            <person name="Sjodin A."/>
        </authorList>
    </citation>
    <scope>NUCLEOTIDE SEQUENCE [LARGE SCALE GENOMIC DNA]</scope>
    <source>
        <strain evidence="7 8">DSM 23729</strain>
    </source>
</reference>
<dbReference type="PANTHER" id="PTHR43761:SF1">
    <property type="entry name" value="D-ISOMER SPECIFIC 2-HYDROXYACID DEHYDROGENASE CATALYTIC DOMAIN-CONTAINING PROTEIN-RELATED"/>
    <property type="match status" value="1"/>
</dbReference>
<dbReference type="PROSITE" id="PS00670">
    <property type="entry name" value="D_2_HYDROXYACID_DH_2"/>
    <property type="match status" value="1"/>
</dbReference>
<evidence type="ECO:0000313" key="8">
    <source>
        <dbReference type="Proteomes" id="UP000249910"/>
    </source>
</evidence>
<dbReference type="EMBL" id="CP022132">
    <property type="protein sequence ID" value="ASG67499.1"/>
    <property type="molecule type" value="Genomic_DNA"/>
</dbReference>
<comment type="similarity">
    <text evidence="1 4">Belongs to the D-isomer specific 2-hydroxyacid dehydrogenase family.</text>
</comment>